<dbReference type="SMART" id="SM00488">
    <property type="entry name" value="DEXDc2"/>
    <property type="match status" value="1"/>
</dbReference>
<dbReference type="InterPro" id="IPR006555">
    <property type="entry name" value="ATP-dep_Helicase_C"/>
</dbReference>
<keyword evidence="11" id="KW-0234">DNA repair</keyword>
<evidence type="ECO:0000256" key="8">
    <source>
        <dbReference type="ARBA" id="ARBA00023004"/>
    </source>
</evidence>
<evidence type="ECO:0000256" key="13">
    <source>
        <dbReference type="ARBA" id="ARBA00038058"/>
    </source>
</evidence>
<evidence type="ECO:0000256" key="1">
    <source>
        <dbReference type="ARBA" id="ARBA00022485"/>
    </source>
</evidence>
<evidence type="ECO:0000256" key="12">
    <source>
        <dbReference type="ARBA" id="ARBA00023235"/>
    </source>
</evidence>
<dbReference type="GO" id="GO:0046872">
    <property type="term" value="F:metal ion binding"/>
    <property type="evidence" value="ECO:0007669"/>
    <property type="project" value="UniProtKB-KW"/>
</dbReference>
<gene>
    <name evidence="15" type="ORF">EQM13_16455</name>
</gene>
<dbReference type="GO" id="GO:0043139">
    <property type="term" value="F:5'-3' DNA helicase activity"/>
    <property type="evidence" value="ECO:0007669"/>
    <property type="project" value="UniProtKB-EC"/>
</dbReference>
<dbReference type="AlphaFoldDB" id="A0A410QG46"/>
<dbReference type="InterPro" id="IPR006554">
    <property type="entry name" value="Helicase-like_DEXD_c2"/>
</dbReference>
<keyword evidence="5" id="KW-0378">Hydrolase</keyword>
<keyword evidence="8" id="KW-0408">Iron</keyword>
<dbReference type="Proteomes" id="UP000287969">
    <property type="component" value="Chromosome"/>
</dbReference>
<comment type="similarity">
    <text evidence="13">Belongs to the helicase family. DinG subfamily.</text>
</comment>
<dbReference type="SMART" id="SM00491">
    <property type="entry name" value="HELICc2"/>
    <property type="match status" value="1"/>
</dbReference>
<keyword evidence="1" id="KW-0004">4Fe-4S</keyword>
<evidence type="ECO:0000256" key="6">
    <source>
        <dbReference type="ARBA" id="ARBA00022806"/>
    </source>
</evidence>
<dbReference type="GO" id="GO:0016818">
    <property type="term" value="F:hydrolase activity, acting on acid anhydrides, in phosphorus-containing anhydrides"/>
    <property type="evidence" value="ECO:0007669"/>
    <property type="project" value="InterPro"/>
</dbReference>
<dbReference type="InterPro" id="IPR014013">
    <property type="entry name" value="Helic_SF1/SF2_ATP-bd_DinG/Rad3"/>
</dbReference>
<evidence type="ECO:0000259" key="14">
    <source>
        <dbReference type="PROSITE" id="PS51193"/>
    </source>
</evidence>
<dbReference type="InterPro" id="IPR027417">
    <property type="entry name" value="P-loop_NTPase"/>
</dbReference>
<dbReference type="GO" id="GO:0006281">
    <property type="term" value="P:DNA repair"/>
    <property type="evidence" value="ECO:0007669"/>
    <property type="project" value="UniProtKB-KW"/>
</dbReference>
<dbReference type="SUPFAM" id="SSF52540">
    <property type="entry name" value="P-loop containing nucleoside triphosphate hydrolases"/>
    <property type="match status" value="2"/>
</dbReference>
<organism evidence="15 16">
    <name type="scientific">Acidilutibacter cellobiosedens</name>
    <dbReference type="NCBI Taxonomy" id="2507161"/>
    <lineage>
        <taxon>Bacteria</taxon>
        <taxon>Bacillati</taxon>
        <taxon>Bacillota</taxon>
        <taxon>Tissierellia</taxon>
        <taxon>Tissierellales</taxon>
        <taxon>Acidilutibacteraceae</taxon>
        <taxon>Acidilutibacter</taxon>
    </lineage>
</organism>
<evidence type="ECO:0000256" key="4">
    <source>
        <dbReference type="ARBA" id="ARBA00022763"/>
    </source>
</evidence>
<evidence type="ECO:0000256" key="5">
    <source>
        <dbReference type="ARBA" id="ARBA00022801"/>
    </source>
</evidence>
<evidence type="ECO:0000313" key="15">
    <source>
        <dbReference type="EMBL" id="QAT63043.1"/>
    </source>
</evidence>
<dbReference type="PANTHER" id="PTHR11472:SF34">
    <property type="entry name" value="REGULATOR OF TELOMERE ELONGATION HELICASE 1"/>
    <property type="match status" value="1"/>
</dbReference>
<sequence>MKEIKLSVRNLVEFVLRSGDLNSTFIGNSRALEGTKAHRTVQGSYGSEYNAEVFLRYSFSYKGFAITLEGRADGIFADGEVTVIDEIKSTLKSLKDIEEDYNPLHWAQGKCYAYMYAMENNIDNIDVNLTYYELSSGETKKFRKSFTLEELKEFFYKLIDDYIMWAELSLDVDRRRDFSIKKLDFPFGEYRKGQREMSVAVYNAIVDRKNLFVQAPTGIGKTISVLFPGIKAVGEGLVNKIFYLTAKTITREAALNAAKKMRKKGLNMKTLVITAKEKICSNEEIKCNPEDCPYAKGHFNRVNQAIMEIIKNEDIITRDIIEKYAEKHMVCPFEFSLDLSLFCDLIICDYNYVFDPRVALKRFFTEIKEDYLFLVDEAHNLVDRGREMYSTELKKSSFLNLKRLFKGKDEKIFKGFGKLNSFMLDLKKLCNDKGYYVQQDEISDIYPLIRGVIKYLENWLIENKAEVFYEEVLDMYFELLGYLRIAEYYDEKFVTYAESNEKDVSIKIFCLDPSHVLSETLKWGRSAVFFSGTLTPLKYFKEILGGREEDYAMKLPSPFDRQNLCLVIAGNISTRYKNRNNSLIDIVKYIEEATKRKRGNYFIFFPSYEYMMMVYEKFIERNGDIYVFIQKPSMNEKEREEFLQEFTDVEETKLAFAVTGGMFSEGIDLIGNKLIGAINVGVGLPQICLERNIIKDYFQDKNGLGFEYAYMYPGMNKVLQAAGRVIRTEKDRGMVLLIDDRFLTPEYMELFPHEWKHFKRVSSKEKLKFVLNEFWNSEKI</sequence>
<accession>A0A410QG46</accession>
<evidence type="ECO:0000256" key="11">
    <source>
        <dbReference type="ARBA" id="ARBA00023204"/>
    </source>
</evidence>
<keyword evidence="9" id="KW-0411">Iron-sulfur</keyword>
<dbReference type="RefSeq" id="WP_071139262.1">
    <property type="nucleotide sequence ID" value="NZ_CP035282.1"/>
</dbReference>
<evidence type="ECO:0000256" key="2">
    <source>
        <dbReference type="ARBA" id="ARBA00022723"/>
    </source>
</evidence>
<dbReference type="InterPro" id="IPR010614">
    <property type="entry name" value="RAD3-like_helicase_DEAD"/>
</dbReference>
<reference evidence="16" key="1">
    <citation type="submission" date="2019-01" db="EMBL/GenBank/DDBJ databases">
        <title>Draft genomes of a novel of Sporanaerobacter strains.</title>
        <authorList>
            <person name="Ma S."/>
        </authorList>
    </citation>
    <scope>NUCLEOTIDE SEQUENCE [LARGE SCALE GENOMIC DNA]</scope>
    <source>
        <strain evidence="16">NJN-17</strain>
    </source>
</reference>
<dbReference type="Pfam" id="PF06733">
    <property type="entry name" value="DEAD_2"/>
    <property type="match status" value="1"/>
</dbReference>
<evidence type="ECO:0000256" key="9">
    <source>
        <dbReference type="ARBA" id="ARBA00023014"/>
    </source>
</evidence>
<dbReference type="InterPro" id="IPR045028">
    <property type="entry name" value="DinG/Rad3-like"/>
</dbReference>
<proteinExistence type="inferred from homology"/>
<evidence type="ECO:0000256" key="3">
    <source>
        <dbReference type="ARBA" id="ARBA00022741"/>
    </source>
</evidence>
<dbReference type="Gene3D" id="3.40.50.300">
    <property type="entry name" value="P-loop containing nucleotide triphosphate hydrolases"/>
    <property type="match status" value="2"/>
</dbReference>
<dbReference type="GO" id="GO:0003677">
    <property type="term" value="F:DNA binding"/>
    <property type="evidence" value="ECO:0007669"/>
    <property type="project" value="UniProtKB-KW"/>
</dbReference>
<dbReference type="PROSITE" id="PS51193">
    <property type="entry name" value="HELICASE_ATP_BIND_2"/>
    <property type="match status" value="1"/>
</dbReference>
<dbReference type="Gene3D" id="3.90.320.10">
    <property type="match status" value="1"/>
</dbReference>
<dbReference type="InterPro" id="IPR011604">
    <property type="entry name" value="PDDEXK-like_dom_sf"/>
</dbReference>
<keyword evidence="16" id="KW-1185">Reference proteome</keyword>
<evidence type="ECO:0000313" key="16">
    <source>
        <dbReference type="Proteomes" id="UP000287969"/>
    </source>
</evidence>
<keyword evidence="12" id="KW-0413">Isomerase</keyword>
<dbReference type="Pfam" id="PF13307">
    <property type="entry name" value="Helicase_C_2"/>
    <property type="match status" value="1"/>
</dbReference>
<evidence type="ECO:0000256" key="7">
    <source>
        <dbReference type="ARBA" id="ARBA00022840"/>
    </source>
</evidence>
<dbReference type="GO" id="GO:0005524">
    <property type="term" value="F:ATP binding"/>
    <property type="evidence" value="ECO:0007669"/>
    <property type="project" value="UniProtKB-KW"/>
</dbReference>
<keyword evidence="3" id="KW-0547">Nucleotide-binding</keyword>
<keyword evidence="7" id="KW-0067">ATP-binding</keyword>
<keyword evidence="6 15" id="KW-0347">Helicase</keyword>
<feature type="domain" description="Helicase ATP-binding" evidence="14">
    <location>
        <begin position="180"/>
        <end position="429"/>
    </location>
</feature>
<dbReference type="PANTHER" id="PTHR11472">
    <property type="entry name" value="DNA REPAIR DEAD HELICASE RAD3/XP-D SUBFAMILY MEMBER"/>
    <property type="match status" value="1"/>
</dbReference>
<dbReference type="KEGG" id="spoa:EQM13_16455"/>
<keyword evidence="4" id="KW-0227">DNA damage</keyword>
<dbReference type="OrthoDB" id="9765586at2"/>
<dbReference type="Gene3D" id="1.10.275.30">
    <property type="match status" value="1"/>
</dbReference>
<dbReference type="EMBL" id="CP035282">
    <property type="protein sequence ID" value="QAT63043.1"/>
    <property type="molecule type" value="Genomic_DNA"/>
</dbReference>
<dbReference type="GO" id="GO:0051539">
    <property type="term" value="F:4 iron, 4 sulfur cluster binding"/>
    <property type="evidence" value="ECO:0007669"/>
    <property type="project" value="UniProtKB-KW"/>
</dbReference>
<keyword evidence="10" id="KW-0238">DNA-binding</keyword>
<name>A0A410QG46_9FIRM</name>
<evidence type="ECO:0000256" key="10">
    <source>
        <dbReference type="ARBA" id="ARBA00023125"/>
    </source>
</evidence>
<protein>
    <submittedName>
        <fullName evidence="15">ATP-dependent DNA helicase</fullName>
    </submittedName>
</protein>
<keyword evidence="2" id="KW-0479">Metal-binding</keyword>